<keyword evidence="1" id="KW-1133">Transmembrane helix</keyword>
<accession>A0ABR8IPN0</accession>
<dbReference type="EMBL" id="JACJTM010000008">
    <property type="protein sequence ID" value="MBD2684719.1"/>
    <property type="molecule type" value="Genomic_DNA"/>
</dbReference>
<protein>
    <submittedName>
        <fullName evidence="2">Uncharacterized protein</fullName>
    </submittedName>
</protein>
<dbReference type="Proteomes" id="UP000660270">
    <property type="component" value="Unassembled WGS sequence"/>
</dbReference>
<feature type="transmembrane region" description="Helical" evidence="1">
    <location>
        <begin position="36"/>
        <end position="54"/>
    </location>
</feature>
<proteinExistence type="predicted"/>
<keyword evidence="1" id="KW-0812">Transmembrane</keyword>
<comment type="caution">
    <text evidence="2">The sequence shown here is derived from an EMBL/GenBank/DDBJ whole genome shotgun (WGS) entry which is preliminary data.</text>
</comment>
<organism evidence="2 3">
    <name type="scientific">Aphanizomenon flos-aquae FACHB-1249</name>
    <dbReference type="NCBI Taxonomy" id="2692889"/>
    <lineage>
        <taxon>Bacteria</taxon>
        <taxon>Bacillati</taxon>
        <taxon>Cyanobacteriota</taxon>
        <taxon>Cyanophyceae</taxon>
        <taxon>Nostocales</taxon>
        <taxon>Aphanizomenonaceae</taxon>
        <taxon>Aphanizomenon</taxon>
    </lineage>
</organism>
<keyword evidence="3" id="KW-1185">Reference proteome</keyword>
<dbReference type="RefSeq" id="WP_190388151.1">
    <property type="nucleotide sequence ID" value="NZ_JACJTM010000008.1"/>
</dbReference>
<name>A0ABR8IPN0_APHFL</name>
<gene>
    <name evidence="2" type="ORF">H6G43_05570</name>
</gene>
<evidence type="ECO:0000313" key="2">
    <source>
        <dbReference type="EMBL" id="MBD2684719.1"/>
    </source>
</evidence>
<evidence type="ECO:0000313" key="3">
    <source>
        <dbReference type="Proteomes" id="UP000660270"/>
    </source>
</evidence>
<evidence type="ECO:0000256" key="1">
    <source>
        <dbReference type="SAM" id="Phobius"/>
    </source>
</evidence>
<reference evidence="2 3" key="1">
    <citation type="journal article" date="2020" name="ISME J.">
        <title>Comparative genomics reveals insights into cyanobacterial evolution and habitat adaptation.</title>
        <authorList>
            <person name="Chen M.Y."/>
            <person name="Teng W.K."/>
            <person name="Zhao L."/>
            <person name="Hu C.X."/>
            <person name="Zhou Y.K."/>
            <person name="Han B.P."/>
            <person name="Song L.R."/>
            <person name="Shu W.S."/>
        </authorList>
    </citation>
    <scope>NUCLEOTIDE SEQUENCE [LARGE SCALE GENOMIC DNA]</scope>
    <source>
        <strain evidence="2 3">FACHB-1249</strain>
    </source>
</reference>
<keyword evidence="1" id="KW-0472">Membrane</keyword>
<sequence>MFTGNFYQFSFCLICSYGRADSKAFAINLNEKLTAAGLNIWFAVTFLVLMLLPLSQKANAQTSDSQLKTQFTGKNKCLDIINDGENNKK</sequence>